<evidence type="ECO:0000313" key="16">
    <source>
        <dbReference type="Proteomes" id="UP000054937"/>
    </source>
</evidence>
<feature type="compositionally biased region" description="Low complexity" evidence="14">
    <location>
        <begin position="107"/>
        <end position="119"/>
    </location>
</feature>
<dbReference type="EMBL" id="LDAU01000055">
    <property type="protein sequence ID" value="KRX09068.1"/>
    <property type="molecule type" value="Genomic_DNA"/>
</dbReference>
<evidence type="ECO:0000256" key="6">
    <source>
        <dbReference type="ARBA" id="ARBA00023069"/>
    </source>
</evidence>
<feature type="coiled-coil region" evidence="13">
    <location>
        <begin position="407"/>
        <end position="441"/>
    </location>
</feature>
<name>A0A0V0R3H8_PSEPJ</name>
<feature type="compositionally biased region" description="Basic and acidic residues" evidence="14">
    <location>
        <begin position="133"/>
        <end position="171"/>
    </location>
</feature>
<keyword evidence="2" id="KW-0963">Cytoplasm</keyword>
<dbReference type="GO" id="GO:0045504">
    <property type="term" value="F:dynein heavy chain binding"/>
    <property type="evidence" value="ECO:0007669"/>
    <property type="project" value="TreeGrafter"/>
</dbReference>
<feature type="repeat" description="WD" evidence="12">
    <location>
        <begin position="787"/>
        <end position="824"/>
    </location>
</feature>
<dbReference type="GO" id="GO:0005858">
    <property type="term" value="C:axonemal dynein complex"/>
    <property type="evidence" value="ECO:0007669"/>
    <property type="project" value="TreeGrafter"/>
</dbReference>
<dbReference type="PANTHER" id="PTHR12442">
    <property type="entry name" value="DYNEIN INTERMEDIATE CHAIN"/>
    <property type="match status" value="1"/>
</dbReference>
<dbReference type="OrthoDB" id="366230at2759"/>
<evidence type="ECO:0000256" key="9">
    <source>
        <dbReference type="ARBA" id="ARBA00024190"/>
    </source>
</evidence>
<feature type="coiled-coil region" evidence="13">
    <location>
        <begin position="471"/>
        <end position="499"/>
    </location>
</feature>
<dbReference type="GO" id="GO:0003341">
    <property type="term" value="P:cilium movement"/>
    <property type="evidence" value="ECO:0007669"/>
    <property type="project" value="TreeGrafter"/>
</dbReference>
<feature type="compositionally biased region" description="Basic and acidic residues" evidence="14">
    <location>
        <begin position="91"/>
        <end position="106"/>
    </location>
</feature>
<feature type="compositionally biased region" description="Polar residues" evidence="14">
    <location>
        <begin position="120"/>
        <end position="132"/>
    </location>
</feature>
<evidence type="ECO:0000313" key="15">
    <source>
        <dbReference type="EMBL" id="KRX09068.1"/>
    </source>
</evidence>
<dbReference type="SMART" id="SM00320">
    <property type="entry name" value="WD40"/>
    <property type="match status" value="5"/>
</dbReference>
<dbReference type="Pfam" id="PF00400">
    <property type="entry name" value="WD40"/>
    <property type="match status" value="3"/>
</dbReference>
<evidence type="ECO:0000256" key="8">
    <source>
        <dbReference type="ARBA" id="ARBA00023273"/>
    </source>
</evidence>
<feature type="compositionally biased region" description="Polar residues" evidence="14">
    <location>
        <begin position="1"/>
        <end position="31"/>
    </location>
</feature>
<dbReference type="PROSITE" id="PS50082">
    <property type="entry name" value="WD_REPEATS_2"/>
    <property type="match status" value="2"/>
</dbReference>
<evidence type="ECO:0000256" key="1">
    <source>
        <dbReference type="ARBA" id="ARBA00004611"/>
    </source>
</evidence>
<dbReference type="SUPFAM" id="SSF50978">
    <property type="entry name" value="WD40 repeat-like"/>
    <property type="match status" value="1"/>
</dbReference>
<dbReference type="InterPro" id="IPR036322">
    <property type="entry name" value="WD40_repeat_dom_sf"/>
</dbReference>
<evidence type="ECO:0000256" key="4">
    <source>
        <dbReference type="ARBA" id="ARBA00022737"/>
    </source>
</evidence>
<dbReference type="GO" id="GO:0120293">
    <property type="term" value="C:dynein axonemal particle"/>
    <property type="evidence" value="ECO:0007669"/>
    <property type="project" value="UniProtKB-SubCell"/>
</dbReference>
<accession>A0A0V0R3H8</accession>
<feature type="compositionally biased region" description="Basic and acidic residues" evidence="14">
    <location>
        <begin position="58"/>
        <end position="67"/>
    </location>
</feature>
<evidence type="ECO:0000256" key="14">
    <source>
        <dbReference type="SAM" id="MobiDB-lite"/>
    </source>
</evidence>
<reference evidence="15 16" key="1">
    <citation type="journal article" date="2015" name="Sci. Rep.">
        <title>Genome of the facultative scuticociliatosis pathogen Pseudocohnilembus persalinus provides insight into its virulence through horizontal gene transfer.</title>
        <authorList>
            <person name="Xiong J."/>
            <person name="Wang G."/>
            <person name="Cheng J."/>
            <person name="Tian M."/>
            <person name="Pan X."/>
            <person name="Warren A."/>
            <person name="Jiang C."/>
            <person name="Yuan D."/>
            <person name="Miao W."/>
        </authorList>
    </citation>
    <scope>NUCLEOTIDE SEQUENCE [LARGE SCALE GENOMIC DNA]</scope>
    <source>
        <strain evidence="15">36N120E</strain>
    </source>
</reference>
<keyword evidence="16" id="KW-1185">Reference proteome</keyword>
<comment type="subcellular location">
    <subcellularLocation>
        <location evidence="1">Cytoplasm</location>
        <location evidence="1">Cytoskeleton</location>
        <location evidence="1">Flagellum axoneme</location>
    </subcellularLocation>
    <subcellularLocation>
        <location evidence="9">Dynein axonemal particle</location>
    </subcellularLocation>
</comment>
<dbReference type="Gene3D" id="2.130.10.10">
    <property type="entry name" value="YVTN repeat-like/Quinoprotein amine dehydrogenase"/>
    <property type="match status" value="2"/>
</dbReference>
<evidence type="ECO:0000256" key="10">
    <source>
        <dbReference type="ARBA" id="ARBA00040002"/>
    </source>
</evidence>
<evidence type="ECO:0000256" key="11">
    <source>
        <dbReference type="ARBA" id="ARBA00041557"/>
    </source>
</evidence>
<proteinExistence type="predicted"/>
<comment type="caution">
    <text evidence="15">The sequence shown here is derived from an EMBL/GenBank/DDBJ whole genome shotgun (WGS) entry which is preliminary data.</text>
</comment>
<keyword evidence="3 12" id="KW-0853">WD repeat</keyword>
<evidence type="ECO:0000256" key="2">
    <source>
        <dbReference type="ARBA" id="ARBA00022490"/>
    </source>
</evidence>
<dbReference type="InParanoid" id="A0A0V0R3H8"/>
<dbReference type="FunFam" id="2.130.10.10:FF:001248">
    <property type="entry name" value="WD repeat domain 78"/>
    <property type="match status" value="1"/>
</dbReference>
<dbReference type="PANTHER" id="PTHR12442:SF12">
    <property type="entry name" value="DYNEIN AXONEMAL INTERMEDIATE CHAIN 4"/>
    <property type="match status" value="1"/>
</dbReference>
<protein>
    <recommendedName>
        <fullName evidence="10">Dynein axonemal intermediate chain 4</fullName>
    </recommendedName>
    <alternativeName>
        <fullName evidence="11">WD repeat-containing protein 78</fullName>
    </alternativeName>
</protein>
<dbReference type="InterPro" id="IPR001680">
    <property type="entry name" value="WD40_rpt"/>
</dbReference>
<organism evidence="15 16">
    <name type="scientific">Pseudocohnilembus persalinus</name>
    <name type="common">Ciliate</name>
    <dbReference type="NCBI Taxonomy" id="266149"/>
    <lineage>
        <taxon>Eukaryota</taxon>
        <taxon>Sar</taxon>
        <taxon>Alveolata</taxon>
        <taxon>Ciliophora</taxon>
        <taxon>Intramacronucleata</taxon>
        <taxon>Oligohymenophorea</taxon>
        <taxon>Scuticociliatia</taxon>
        <taxon>Philasterida</taxon>
        <taxon>Pseudocohnilembidae</taxon>
        <taxon>Pseudocohnilembus</taxon>
    </lineage>
</organism>
<feature type="compositionally biased region" description="Polar residues" evidence="14">
    <location>
        <begin position="39"/>
        <end position="57"/>
    </location>
</feature>
<keyword evidence="4" id="KW-0677">Repeat</keyword>
<keyword evidence="5" id="KW-0282">Flagellum</keyword>
<keyword evidence="7" id="KW-0206">Cytoskeleton</keyword>
<dbReference type="InterPro" id="IPR015943">
    <property type="entry name" value="WD40/YVTN_repeat-like_dom_sf"/>
</dbReference>
<dbReference type="InterPro" id="IPR050687">
    <property type="entry name" value="Dynein_IC"/>
</dbReference>
<evidence type="ECO:0000256" key="13">
    <source>
        <dbReference type="SAM" id="Coils"/>
    </source>
</evidence>
<keyword evidence="13" id="KW-0175">Coiled coil</keyword>
<evidence type="ECO:0000256" key="12">
    <source>
        <dbReference type="PROSITE-ProRule" id="PRU00221"/>
    </source>
</evidence>
<dbReference type="GO" id="GO:0045503">
    <property type="term" value="F:dynein light chain binding"/>
    <property type="evidence" value="ECO:0007669"/>
    <property type="project" value="TreeGrafter"/>
</dbReference>
<gene>
    <name evidence="15" type="ORF">PPERSA_01955</name>
</gene>
<dbReference type="OMA" id="RLTSCKF"/>
<keyword evidence="8" id="KW-0966">Cell projection</keyword>
<dbReference type="AlphaFoldDB" id="A0A0V0R3H8"/>
<keyword evidence="6" id="KW-0969">Cilium</keyword>
<dbReference type="Proteomes" id="UP000054937">
    <property type="component" value="Unassembled WGS sequence"/>
</dbReference>
<evidence type="ECO:0000256" key="7">
    <source>
        <dbReference type="ARBA" id="ARBA00023212"/>
    </source>
</evidence>
<evidence type="ECO:0000256" key="3">
    <source>
        <dbReference type="ARBA" id="ARBA00022574"/>
    </source>
</evidence>
<feature type="region of interest" description="Disordered" evidence="14">
    <location>
        <begin position="1"/>
        <end position="171"/>
    </location>
</feature>
<sequence>MNSQIDSNTLRAQSTRTLQKGNLRSGPTANRTRLGAGITSRNNQFNKKANQSNMRTNASDKDNEYVKEGSYYVTPKKLISDKRNQMSKTYKNQENEEQEKNQEMKKSQSQIESSQLQSMDRSSGSDKQMSSSEIKDSTLMESKRSEDESLDESRVRRDEARREKKRQLTEADKEQNISINLQETETQFIFYIPSSLIPGDAKAKDSADLNTPLNKLDSDKKLEIWRRNHWYQQHQKEIVGSDLFQPRQAQTFNYEPKTKEQQARKVERFEKGCFSAVWDLYDVEQQDQQKDYEIIQEKIKKKIENEFKQKMKNPFCLLPTDTKAINIHTKQEVPGAFQEIVSSQPRKPGMPTGLTNYQQTNQFNSTTKNYLSQDETNRSSSGIAADYSGKHNIGRTMTKQYGRTMDTEQIKQQKKALQEQLDKEEEELIKVAQDKAREQKSDEYQSIMTSDSLKTYLVKMHSVSIDDGKKKNNYLNALLQQNKQNQEEEEEQKTETLDQLFKFNIKPNSKTSSQFSTQNKTVSSADWNPVNNDLLAVTYGSLDLDYNTQVNSEGYVMFWTLKSPDYPERIIKYPQRLTSCKFSSQNPNLLACGSYDGVVAIWDLRKKGDIPVAENGPQAKKEIAGKHTDAIWEVHWVGKGNKGGADKGEGLVSISSDGRIVEWSMKKGLEYTDLMNLKRSQNPSNKETANEGVNFRQAAGFSIDFLKGESSMYLAATEDGAIHRCSKSYSEQYLDSYFGHTGPVFRVRCNPFWSDIFLTCSADWTCKLWNWRQEKPLANFQSLDLYDEVMDVQWSPDCSNLFASVCKDGRLELWDLEKNNMLDPYAQVKAQPGQYLPAKTMVRFANNAPVIVTGDVAGDVNVYRIHGYEDQVQQDQTEKLQKLLYPTGYNKNKGEREEDNEQQ</sequence>
<feature type="repeat" description="WD" evidence="12">
    <location>
        <begin position="737"/>
        <end position="779"/>
    </location>
</feature>
<evidence type="ECO:0000256" key="5">
    <source>
        <dbReference type="ARBA" id="ARBA00022846"/>
    </source>
</evidence>